<protein>
    <recommendedName>
        <fullName evidence="7">UDP-glucuronosyltransferase</fullName>
    </recommendedName>
</protein>
<dbReference type="InterPro" id="IPR002213">
    <property type="entry name" value="UDP_glucos_trans"/>
</dbReference>
<dbReference type="AlphaFoldDB" id="A0AA88YM98"/>
<evidence type="ECO:0000256" key="1">
    <source>
        <dbReference type="ARBA" id="ARBA00009995"/>
    </source>
</evidence>
<dbReference type="PANTHER" id="PTHR48043:SF145">
    <property type="entry name" value="FI06409P-RELATED"/>
    <property type="match status" value="1"/>
</dbReference>
<evidence type="ECO:0000256" key="4">
    <source>
        <dbReference type="SAM" id="SignalP"/>
    </source>
</evidence>
<evidence type="ECO:0008006" key="7">
    <source>
        <dbReference type="Google" id="ProtNLM"/>
    </source>
</evidence>
<evidence type="ECO:0000256" key="3">
    <source>
        <dbReference type="ARBA" id="ARBA00022679"/>
    </source>
</evidence>
<organism evidence="5 6">
    <name type="scientific">Pinctada imbricata</name>
    <name type="common">Atlantic pearl-oyster</name>
    <name type="synonym">Pinctada martensii</name>
    <dbReference type="NCBI Taxonomy" id="66713"/>
    <lineage>
        <taxon>Eukaryota</taxon>
        <taxon>Metazoa</taxon>
        <taxon>Spiralia</taxon>
        <taxon>Lophotrochozoa</taxon>
        <taxon>Mollusca</taxon>
        <taxon>Bivalvia</taxon>
        <taxon>Autobranchia</taxon>
        <taxon>Pteriomorphia</taxon>
        <taxon>Pterioida</taxon>
        <taxon>Pterioidea</taxon>
        <taxon>Pteriidae</taxon>
        <taxon>Pinctada</taxon>
    </lineage>
</organism>
<keyword evidence="4" id="KW-0732">Signal</keyword>
<dbReference type="FunFam" id="3.40.50.2000:FF:000050">
    <property type="entry name" value="UDP-glucuronosyltransferase"/>
    <property type="match status" value="1"/>
</dbReference>
<keyword evidence="2" id="KW-0328">Glycosyltransferase</keyword>
<feature type="chain" id="PRO_5041671119" description="UDP-glucuronosyltransferase" evidence="4">
    <location>
        <begin position="22"/>
        <end position="473"/>
    </location>
</feature>
<gene>
    <name evidence="5" type="ORF">FSP39_020958</name>
</gene>
<dbReference type="PANTHER" id="PTHR48043">
    <property type="entry name" value="EG:EG0003.4 PROTEIN-RELATED"/>
    <property type="match status" value="1"/>
</dbReference>
<dbReference type="InterPro" id="IPR050271">
    <property type="entry name" value="UDP-glycosyltransferase"/>
</dbReference>
<dbReference type="GO" id="GO:0008194">
    <property type="term" value="F:UDP-glycosyltransferase activity"/>
    <property type="evidence" value="ECO:0007669"/>
    <property type="project" value="InterPro"/>
</dbReference>
<dbReference type="Gene3D" id="3.40.50.2000">
    <property type="entry name" value="Glycogen Phosphorylase B"/>
    <property type="match status" value="2"/>
</dbReference>
<dbReference type="EMBL" id="VSWD01000002">
    <property type="protein sequence ID" value="KAK3107729.1"/>
    <property type="molecule type" value="Genomic_DNA"/>
</dbReference>
<reference evidence="5" key="1">
    <citation type="submission" date="2019-08" db="EMBL/GenBank/DDBJ databases">
        <title>The improved chromosome-level genome for the pearl oyster Pinctada fucata martensii using PacBio sequencing and Hi-C.</title>
        <authorList>
            <person name="Zheng Z."/>
        </authorList>
    </citation>
    <scope>NUCLEOTIDE SEQUENCE</scope>
    <source>
        <strain evidence="5">ZZ-2019</strain>
        <tissue evidence="5">Adductor muscle</tissue>
    </source>
</reference>
<dbReference type="Proteomes" id="UP001186944">
    <property type="component" value="Unassembled WGS sequence"/>
</dbReference>
<evidence type="ECO:0000313" key="6">
    <source>
        <dbReference type="Proteomes" id="UP001186944"/>
    </source>
</evidence>
<dbReference type="SUPFAM" id="SSF53756">
    <property type="entry name" value="UDP-Glycosyltransferase/glycogen phosphorylase"/>
    <property type="match status" value="1"/>
</dbReference>
<name>A0AA88YM98_PINIB</name>
<dbReference type="CDD" id="cd03784">
    <property type="entry name" value="GT1_Gtf-like"/>
    <property type="match status" value="1"/>
</dbReference>
<keyword evidence="6" id="KW-1185">Reference proteome</keyword>
<evidence type="ECO:0000256" key="2">
    <source>
        <dbReference type="ARBA" id="ARBA00022676"/>
    </source>
</evidence>
<feature type="signal peptide" evidence="4">
    <location>
        <begin position="1"/>
        <end position="21"/>
    </location>
</feature>
<comment type="similarity">
    <text evidence="1">Belongs to the UDP-glycosyltransferase family.</text>
</comment>
<comment type="caution">
    <text evidence="5">The sequence shown here is derived from an EMBL/GenBank/DDBJ whole genome shotgun (WGS) entry which is preliminary data.</text>
</comment>
<keyword evidence="3" id="KW-0808">Transferase</keyword>
<proteinExistence type="inferred from homology"/>
<dbReference type="Pfam" id="PF00201">
    <property type="entry name" value="UDPGT"/>
    <property type="match status" value="1"/>
</dbReference>
<accession>A0AA88YM98</accession>
<sequence length="473" mass="53177">MDYKEIFSILLFLSINKSSLAAKILCISSPHVGHVFPIVQAGKVLQTKYNHTFTVVGDHHLISNPLMANSGVSLIESKRLNEQNFEARAEEVLKIQAEGQAPLFKLAGMFTDMCIAILEDDDLIELLKRHKYDVMITLTSFIGDCLNFVAYKLSLPIVHYGNLFDGYSFGIPVNPSVTPIFPVANYGESMSFRQRVLNNIAFYAKIFVSNLLIRSDISNVYVPEKPYISPKDLRRHVQLTLMDFDVLMDYPRPSMPNTVFVGGLNTAPPAQKLDADFQSIMDSATDGIVVVSFGSVFKSFPHGKLDIIFQAMRKVKSVKFVMKYGKEAIQDANIHLRPWLPQNELLAHKNTKAFITHCGNSGQYEALYNAVPMIDVTINGDQFYNAERMRLKGYGLYTSLLSINVDSLAAMIEEVVKNPSYKDKILKASEIFKSRPGGIPSERAAYWVDHVIKYGGEYMHSIGTELPWYIISD</sequence>
<evidence type="ECO:0000313" key="5">
    <source>
        <dbReference type="EMBL" id="KAK3107729.1"/>
    </source>
</evidence>